<evidence type="ECO:0000256" key="3">
    <source>
        <dbReference type="ARBA" id="ARBA00022553"/>
    </source>
</evidence>
<evidence type="ECO:0000313" key="10">
    <source>
        <dbReference type="Proteomes" id="UP001623660"/>
    </source>
</evidence>
<dbReference type="InterPro" id="IPR003594">
    <property type="entry name" value="HATPase_dom"/>
</dbReference>
<name>A0ABW8SIS9_9CLOT</name>
<dbReference type="SMART" id="SM00387">
    <property type="entry name" value="HATPase_c"/>
    <property type="match status" value="1"/>
</dbReference>
<dbReference type="PANTHER" id="PTHR43711">
    <property type="entry name" value="TWO-COMPONENT HISTIDINE KINASE"/>
    <property type="match status" value="1"/>
</dbReference>
<evidence type="ECO:0000256" key="2">
    <source>
        <dbReference type="ARBA" id="ARBA00012438"/>
    </source>
</evidence>
<dbReference type="InterPro" id="IPR004358">
    <property type="entry name" value="Sig_transdc_His_kin-like_C"/>
</dbReference>
<comment type="caution">
    <text evidence="9">The sequence shown here is derived from an EMBL/GenBank/DDBJ whole genome shotgun (WGS) entry which is preliminary data.</text>
</comment>
<dbReference type="InterPro" id="IPR005467">
    <property type="entry name" value="His_kinase_dom"/>
</dbReference>
<keyword evidence="7" id="KW-0175">Coiled coil</keyword>
<dbReference type="Gene3D" id="3.30.565.10">
    <property type="entry name" value="Histidine kinase-like ATPase, C-terminal domain"/>
    <property type="match status" value="1"/>
</dbReference>
<keyword evidence="5" id="KW-0418">Kinase</keyword>
<dbReference type="RefSeq" id="WP_406791914.1">
    <property type="nucleotide sequence ID" value="NZ_JBJHZX010000012.1"/>
</dbReference>
<keyword evidence="6" id="KW-0902">Two-component regulatory system</keyword>
<gene>
    <name evidence="9" type="ORF">ACJDU8_09495</name>
</gene>
<dbReference type="SMART" id="SM00388">
    <property type="entry name" value="HisKA"/>
    <property type="match status" value="1"/>
</dbReference>
<evidence type="ECO:0000256" key="6">
    <source>
        <dbReference type="ARBA" id="ARBA00023012"/>
    </source>
</evidence>
<dbReference type="CDD" id="cd00082">
    <property type="entry name" value="HisKA"/>
    <property type="match status" value="1"/>
</dbReference>
<evidence type="ECO:0000259" key="8">
    <source>
        <dbReference type="PROSITE" id="PS50109"/>
    </source>
</evidence>
<evidence type="ECO:0000256" key="1">
    <source>
        <dbReference type="ARBA" id="ARBA00000085"/>
    </source>
</evidence>
<keyword evidence="9" id="KW-0067">ATP-binding</keyword>
<evidence type="ECO:0000313" key="9">
    <source>
        <dbReference type="EMBL" id="MFL0195794.1"/>
    </source>
</evidence>
<sequence length="449" mass="51061">MLKIYLTSEYDWILARQKAQQIAKLLGYDIHDQVRIATAVSESIRISLNPLGEGEIIFFWNNVSHDSMFMVEVKSYKIVNLNENKDLMEDKYYKRSIESSINSVILLMDKFYIKNTAGEGKIILLGKLLPKSSLPMTEEKFYNTVQKVNGNEPQNNLDYMRQQNQEILNTLVELKKKQEEVNTLNKELQETNKGVIALFNELEEKAEFLKQSNEIKNTALLNVSHEFKTPIHAILGMVGLLSGKIDGELSTEQEKQVLFIKNSANELLDMVNNILDMSKIEAGKINVEPAYIELEEIFCALKGMFKPLNIKDNVSLVFELTENIPTLYTDNRKLSQIISNFISNALKFTQEGEINVSARLSENKDKITILVRDTGIGISEEEQKFIFEEFTQMDNYIQRNVKGTGLGLPLSMKLSKMLKGSISIQSKPGVGSIFSVTIPIIYDEIDNSD</sequence>
<dbReference type="InterPro" id="IPR050736">
    <property type="entry name" value="Sensor_HK_Regulatory"/>
</dbReference>
<evidence type="ECO:0000256" key="5">
    <source>
        <dbReference type="ARBA" id="ARBA00022777"/>
    </source>
</evidence>
<dbReference type="PROSITE" id="PS50109">
    <property type="entry name" value="HIS_KIN"/>
    <property type="match status" value="1"/>
</dbReference>
<feature type="coiled-coil region" evidence="7">
    <location>
        <begin position="157"/>
        <end position="219"/>
    </location>
</feature>
<proteinExistence type="predicted"/>
<accession>A0ABW8SIS9</accession>
<keyword evidence="9" id="KW-0547">Nucleotide-binding</keyword>
<dbReference type="GO" id="GO:0005524">
    <property type="term" value="F:ATP binding"/>
    <property type="evidence" value="ECO:0007669"/>
    <property type="project" value="UniProtKB-KW"/>
</dbReference>
<keyword evidence="4" id="KW-0808">Transferase</keyword>
<dbReference type="PANTHER" id="PTHR43711:SF31">
    <property type="entry name" value="HISTIDINE KINASE"/>
    <property type="match status" value="1"/>
</dbReference>
<dbReference type="Proteomes" id="UP001623660">
    <property type="component" value="Unassembled WGS sequence"/>
</dbReference>
<dbReference type="InterPro" id="IPR003661">
    <property type="entry name" value="HisK_dim/P_dom"/>
</dbReference>
<dbReference type="SUPFAM" id="SSF55874">
    <property type="entry name" value="ATPase domain of HSP90 chaperone/DNA topoisomerase II/histidine kinase"/>
    <property type="match status" value="1"/>
</dbReference>
<reference evidence="9 10" key="1">
    <citation type="submission" date="2024-11" db="EMBL/GenBank/DDBJ databases">
        <authorList>
            <person name="Heng Y.C."/>
            <person name="Lim A.C.H."/>
            <person name="Lee J.K.Y."/>
            <person name="Kittelmann S."/>
        </authorList>
    </citation>
    <scope>NUCLEOTIDE SEQUENCE [LARGE SCALE GENOMIC DNA]</scope>
    <source>
        <strain evidence="9 10">WILCCON 0269</strain>
    </source>
</reference>
<protein>
    <recommendedName>
        <fullName evidence="2">histidine kinase</fullName>
        <ecNumber evidence="2">2.7.13.3</ecNumber>
    </recommendedName>
</protein>
<dbReference type="EC" id="2.7.13.3" evidence="2"/>
<feature type="domain" description="Histidine kinase" evidence="8">
    <location>
        <begin position="222"/>
        <end position="442"/>
    </location>
</feature>
<dbReference type="Gene3D" id="1.10.287.130">
    <property type="match status" value="1"/>
</dbReference>
<evidence type="ECO:0000256" key="4">
    <source>
        <dbReference type="ARBA" id="ARBA00022679"/>
    </source>
</evidence>
<dbReference type="Pfam" id="PF02518">
    <property type="entry name" value="HATPase_c"/>
    <property type="match status" value="1"/>
</dbReference>
<keyword evidence="3" id="KW-0597">Phosphoprotein</keyword>
<dbReference type="InterPro" id="IPR036890">
    <property type="entry name" value="HATPase_C_sf"/>
</dbReference>
<dbReference type="Pfam" id="PF00512">
    <property type="entry name" value="HisKA"/>
    <property type="match status" value="1"/>
</dbReference>
<evidence type="ECO:0000256" key="7">
    <source>
        <dbReference type="SAM" id="Coils"/>
    </source>
</evidence>
<organism evidence="9 10">
    <name type="scientific">Candidatus Clostridium eludens</name>
    <dbReference type="NCBI Taxonomy" id="3381663"/>
    <lineage>
        <taxon>Bacteria</taxon>
        <taxon>Bacillati</taxon>
        <taxon>Bacillota</taxon>
        <taxon>Clostridia</taxon>
        <taxon>Eubacteriales</taxon>
        <taxon>Clostridiaceae</taxon>
        <taxon>Clostridium</taxon>
    </lineage>
</organism>
<dbReference type="PRINTS" id="PR00344">
    <property type="entry name" value="BCTRLSENSOR"/>
</dbReference>
<comment type="catalytic activity">
    <reaction evidence="1">
        <text>ATP + protein L-histidine = ADP + protein N-phospho-L-histidine.</text>
        <dbReference type="EC" id="2.7.13.3"/>
    </reaction>
</comment>
<dbReference type="CDD" id="cd16922">
    <property type="entry name" value="HATPase_EvgS-ArcB-TorS-like"/>
    <property type="match status" value="1"/>
</dbReference>
<dbReference type="InterPro" id="IPR036097">
    <property type="entry name" value="HisK_dim/P_sf"/>
</dbReference>
<keyword evidence="10" id="KW-1185">Reference proteome</keyword>
<dbReference type="SUPFAM" id="SSF47384">
    <property type="entry name" value="Homodimeric domain of signal transducing histidine kinase"/>
    <property type="match status" value="1"/>
</dbReference>
<dbReference type="EMBL" id="JBJHZX010000012">
    <property type="protein sequence ID" value="MFL0195794.1"/>
    <property type="molecule type" value="Genomic_DNA"/>
</dbReference>